<dbReference type="Gene3D" id="3.40.1380.20">
    <property type="entry name" value="Pyruvate kinase, C-terminal domain"/>
    <property type="match status" value="1"/>
</dbReference>
<comment type="catalytic activity">
    <reaction evidence="13">
        <text>pyruvate + ATP = phosphoenolpyruvate + ADP + H(+)</text>
        <dbReference type="Rhea" id="RHEA:18157"/>
        <dbReference type="ChEBI" id="CHEBI:15361"/>
        <dbReference type="ChEBI" id="CHEBI:15378"/>
        <dbReference type="ChEBI" id="CHEBI:30616"/>
        <dbReference type="ChEBI" id="CHEBI:58702"/>
        <dbReference type="ChEBI" id="CHEBI:456216"/>
        <dbReference type="EC" id="2.7.1.40"/>
    </reaction>
</comment>
<proteinExistence type="inferred from homology"/>
<evidence type="ECO:0000256" key="8">
    <source>
        <dbReference type="ARBA" id="ARBA00022840"/>
    </source>
</evidence>
<dbReference type="Gene3D" id="3.20.20.60">
    <property type="entry name" value="Phosphoenolpyruvate-binding domains"/>
    <property type="match status" value="1"/>
</dbReference>
<keyword evidence="11 16" id="KW-0670">Pyruvate</keyword>
<dbReference type="InterPro" id="IPR015813">
    <property type="entry name" value="Pyrv/PenolPyrv_kinase-like_dom"/>
</dbReference>
<dbReference type="InterPro" id="IPR015806">
    <property type="entry name" value="Pyrv_Knase_insert_dom_sf"/>
</dbReference>
<gene>
    <name evidence="16" type="primary">pyk</name>
    <name evidence="16" type="ORF">HFQ13_03390</name>
</gene>
<dbReference type="EMBL" id="JAAXYO010000039">
    <property type="protein sequence ID" value="MBU2787264.1"/>
    <property type="molecule type" value="Genomic_DNA"/>
</dbReference>
<dbReference type="NCBIfam" id="TIGR01064">
    <property type="entry name" value="pyruv_kin"/>
    <property type="match status" value="1"/>
</dbReference>
<dbReference type="GO" id="GO:0004743">
    <property type="term" value="F:pyruvate kinase activity"/>
    <property type="evidence" value="ECO:0007669"/>
    <property type="project" value="UniProtKB-UniRule"/>
</dbReference>
<keyword evidence="8" id="KW-0067">ATP-binding</keyword>
<keyword evidence="4 13" id="KW-0808">Transferase</keyword>
<name>A0AAE3CJ17_9PROT</name>
<evidence type="ECO:0000256" key="7">
    <source>
        <dbReference type="ARBA" id="ARBA00022777"/>
    </source>
</evidence>
<dbReference type="InterPro" id="IPR001697">
    <property type="entry name" value="Pyr_Knase"/>
</dbReference>
<dbReference type="SUPFAM" id="SSF52935">
    <property type="entry name" value="PK C-terminal domain-like"/>
    <property type="match status" value="1"/>
</dbReference>
<dbReference type="InterPro" id="IPR036918">
    <property type="entry name" value="Pyrv_Knase_C_sf"/>
</dbReference>
<dbReference type="GO" id="GO:0005524">
    <property type="term" value="F:ATP binding"/>
    <property type="evidence" value="ECO:0007669"/>
    <property type="project" value="UniProtKB-KW"/>
</dbReference>
<comment type="pathway">
    <text evidence="1 13">Carbohydrate degradation; glycolysis; pyruvate from D-glyceraldehyde 3-phosphate: step 5/5.</text>
</comment>
<dbReference type="InterPro" id="IPR015795">
    <property type="entry name" value="Pyrv_Knase_C"/>
</dbReference>
<keyword evidence="10 13" id="KW-0324">Glycolysis</keyword>
<dbReference type="AlphaFoldDB" id="A0AAE3CJ17"/>
<keyword evidence="17" id="KW-1185">Reference proteome</keyword>
<dbReference type="GO" id="GO:0030955">
    <property type="term" value="F:potassium ion binding"/>
    <property type="evidence" value="ECO:0007669"/>
    <property type="project" value="UniProtKB-UniRule"/>
</dbReference>
<evidence type="ECO:0000256" key="3">
    <source>
        <dbReference type="ARBA" id="ARBA00012142"/>
    </source>
</evidence>
<evidence type="ECO:0000256" key="2">
    <source>
        <dbReference type="ARBA" id="ARBA00008663"/>
    </source>
</evidence>
<evidence type="ECO:0000256" key="5">
    <source>
        <dbReference type="ARBA" id="ARBA00022723"/>
    </source>
</evidence>
<accession>A0AAE3CJ17</accession>
<evidence type="ECO:0000313" key="17">
    <source>
        <dbReference type="Proteomes" id="UP001197378"/>
    </source>
</evidence>
<dbReference type="NCBIfam" id="NF004491">
    <property type="entry name" value="PRK05826.1"/>
    <property type="match status" value="1"/>
</dbReference>
<protein>
    <recommendedName>
        <fullName evidence="3 12">Pyruvate kinase</fullName>
        <ecNumber evidence="3 12">2.7.1.40</ecNumber>
    </recommendedName>
</protein>
<dbReference type="InterPro" id="IPR015793">
    <property type="entry name" value="Pyrv_Knase_brl"/>
</dbReference>
<evidence type="ECO:0000256" key="4">
    <source>
        <dbReference type="ARBA" id="ARBA00022679"/>
    </source>
</evidence>
<evidence type="ECO:0000313" key="16">
    <source>
        <dbReference type="EMBL" id="MBU2787264.1"/>
    </source>
</evidence>
<reference evidence="16" key="1">
    <citation type="journal article" date="2021" name="ISME J.">
        <title>Genomic evolution of the class Acidithiobacillia: deep-branching Proteobacteria living in extreme acidic conditions.</title>
        <authorList>
            <person name="Moya-Beltran A."/>
            <person name="Beard S."/>
            <person name="Rojas-Villalobos C."/>
            <person name="Issotta F."/>
            <person name="Gallardo Y."/>
            <person name="Ulloa R."/>
            <person name="Giaveno A."/>
            <person name="Degli Esposti M."/>
            <person name="Johnson D.B."/>
            <person name="Quatrini R."/>
        </authorList>
    </citation>
    <scope>NUCLEOTIDE SEQUENCE</scope>
    <source>
        <strain evidence="16">VAN18-1</strain>
    </source>
</reference>
<dbReference type="EC" id="2.7.1.40" evidence="3 12"/>
<evidence type="ECO:0000259" key="15">
    <source>
        <dbReference type="Pfam" id="PF02887"/>
    </source>
</evidence>
<dbReference type="Proteomes" id="UP001197378">
    <property type="component" value="Unassembled WGS sequence"/>
</dbReference>
<organism evidence="16 17">
    <name type="scientific">Igneacidithiobacillus copahuensis</name>
    <dbReference type="NCBI Taxonomy" id="2724909"/>
    <lineage>
        <taxon>Bacteria</taxon>
        <taxon>Pseudomonadati</taxon>
        <taxon>Pseudomonadota</taxon>
        <taxon>Acidithiobacillia</taxon>
        <taxon>Acidithiobacillales</taxon>
        <taxon>Acidithiobacillaceae</taxon>
        <taxon>Igneacidithiobacillus</taxon>
    </lineage>
</organism>
<dbReference type="GO" id="GO:0016301">
    <property type="term" value="F:kinase activity"/>
    <property type="evidence" value="ECO:0007669"/>
    <property type="project" value="UniProtKB-KW"/>
</dbReference>
<sequence length="486" mass="52716">MARLPRQKSKIVCTIGPASDRIAVLEAMLRAGMDVARINLAHGSIPEHAERIQRIRSASTRVEKRVAILADLPGPKIRIGTLPQPLQLKKGERLRLGPGPYHEEQGQHHLPLELPELARPLRKGDDVFLADGFLHLRVDAEEQGILHCRVVVGGELRSHKGVNLPGLLLAGSALTAQDQDLLRAILPLGVDGISVSFVESAADLEQARTLAAQQGYEPFLVAKIERQRALRNLPEILAACDGIMVARGDLGVEIPIQSIARQQKELIHRARAAGKAVITATQMLESMVNNPRPTRAEVNDVANAILDGSDAVMLSEESAMGNYPLESVRMMARIAADIEGSGFSTRELTCRKSEKAAVEAVIACDVRSATAMLKPLFIVTPTETGATAARIAGLRPQAWILAPSRHAATCQRLCFYSGVYPIFLDPGSGSWESAIRHWLSDNGWQQGHIILTQGPSLGHPGGTNRLEIIDLAIFEPQMHQQGDSYG</sequence>
<keyword evidence="7 13" id="KW-0418">Kinase</keyword>
<comment type="caution">
    <text evidence="16">The sequence shown here is derived from an EMBL/GenBank/DDBJ whole genome shotgun (WGS) entry which is preliminary data.</text>
</comment>
<keyword evidence="5" id="KW-0479">Metal-binding</keyword>
<dbReference type="RefSeq" id="WP_215870862.1">
    <property type="nucleotide sequence ID" value="NZ_JAAXYO010000039.1"/>
</dbReference>
<keyword evidence="6" id="KW-0547">Nucleotide-binding</keyword>
<evidence type="ECO:0000256" key="11">
    <source>
        <dbReference type="ARBA" id="ARBA00023317"/>
    </source>
</evidence>
<evidence type="ECO:0000256" key="6">
    <source>
        <dbReference type="ARBA" id="ARBA00022741"/>
    </source>
</evidence>
<evidence type="ECO:0000256" key="9">
    <source>
        <dbReference type="ARBA" id="ARBA00022842"/>
    </source>
</evidence>
<dbReference type="PRINTS" id="PR01050">
    <property type="entry name" value="PYRUVTKNASE"/>
</dbReference>
<dbReference type="InterPro" id="IPR040442">
    <property type="entry name" value="Pyrv_kinase-like_dom_sf"/>
</dbReference>
<evidence type="ECO:0000256" key="1">
    <source>
        <dbReference type="ARBA" id="ARBA00004997"/>
    </source>
</evidence>
<comment type="similarity">
    <text evidence="2 13">Belongs to the pyruvate kinase family.</text>
</comment>
<evidence type="ECO:0000256" key="12">
    <source>
        <dbReference type="NCBIfam" id="TIGR01064"/>
    </source>
</evidence>
<dbReference type="SUPFAM" id="SSF50800">
    <property type="entry name" value="PK beta-barrel domain-like"/>
    <property type="match status" value="1"/>
</dbReference>
<evidence type="ECO:0000256" key="10">
    <source>
        <dbReference type="ARBA" id="ARBA00023152"/>
    </source>
</evidence>
<dbReference type="Gene3D" id="2.40.33.10">
    <property type="entry name" value="PK beta-barrel domain-like"/>
    <property type="match status" value="1"/>
</dbReference>
<evidence type="ECO:0000256" key="13">
    <source>
        <dbReference type="RuleBase" id="RU000504"/>
    </source>
</evidence>
<feature type="domain" description="Pyruvate kinase C-terminal" evidence="15">
    <location>
        <begin position="362"/>
        <end position="469"/>
    </location>
</feature>
<feature type="domain" description="Pyruvate kinase barrel" evidence="14">
    <location>
        <begin position="7"/>
        <end position="328"/>
    </location>
</feature>
<dbReference type="Pfam" id="PF02887">
    <property type="entry name" value="PK_C"/>
    <property type="match status" value="1"/>
</dbReference>
<dbReference type="PANTHER" id="PTHR11817">
    <property type="entry name" value="PYRUVATE KINASE"/>
    <property type="match status" value="1"/>
</dbReference>
<dbReference type="SUPFAM" id="SSF51621">
    <property type="entry name" value="Phosphoenolpyruvate/pyruvate domain"/>
    <property type="match status" value="1"/>
</dbReference>
<dbReference type="Pfam" id="PF00224">
    <property type="entry name" value="PK"/>
    <property type="match status" value="1"/>
</dbReference>
<keyword evidence="9 13" id="KW-0460">Magnesium</keyword>
<dbReference type="InterPro" id="IPR011037">
    <property type="entry name" value="Pyrv_Knase-like_insert_dom_sf"/>
</dbReference>
<evidence type="ECO:0000259" key="14">
    <source>
        <dbReference type="Pfam" id="PF00224"/>
    </source>
</evidence>
<dbReference type="GO" id="GO:0000287">
    <property type="term" value="F:magnesium ion binding"/>
    <property type="evidence" value="ECO:0007669"/>
    <property type="project" value="UniProtKB-UniRule"/>
</dbReference>